<dbReference type="GO" id="GO:0061723">
    <property type="term" value="P:glycophagy"/>
    <property type="evidence" value="ECO:0007669"/>
    <property type="project" value="TreeGrafter"/>
</dbReference>
<keyword evidence="1 4" id="KW-1017">Isopeptide bond</keyword>
<dbReference type="GO" id="GO:0034727">
    <property type="term" value="P:piecemeal microautophagy of the nucleus"/>
    <property type="evidence" value="ECO:0007669"/>
    <property type="project" value="TreeGrafter"/>
</dbReference>
<organism evidence="5">
    <name type="scientific">Chlamydomonas leiostraca</name>
    <dbReference type="NCBI Taxonomy" id="1034604"/>
    <lineage>
        <taxon>Eukaryota</taxon>
        <taxon>Viridiplantae</taxon>
        <taxon>Chlorophyta</taxon>
        <taxon>core chlorophytes</taxon>
        <taxon>Chlorophyceae</taxon>
        <taxon>CS clade</taxon>
        <taxon>Chlamydomonadales</taxon>
        <taxon>Chlamydomonadaceae</taxon>
        <taxon>Chlamydomonas</taxon>
    </lineage>
</organism>
<dbReference type="Gene3D" id="3.10.20.90">
    <property type="entry name" value="Phosphatidylinositol 3-kinase Catalytic Subunit, Chain A, domain 1"/>
    <property type="match status" value="1"/>
</dbReference>
<evidence type="ECO:0000256" key="4">
    <source>
        <dbReference type="RuleBase" id="RU361201"/>
    </source>
</evidence>
<dbReference type="GO" id="GO:0000421">
    <property type="term" value="C:autophagosome membrane"/>
    <property type="evidence" value="ECO:0007669"/>
    <property type="project" value="TreeGrafter"/>
</dbReference>
<dbReference type="InterPro" id="IPR007242">
    <property type="entry name" value="Atg12"/>
</dbReference>
<dbReference type="GO" id="GO:0000422">
    <property type="term" value="P:autophagy of mitochondrion"/>
    <property type="evidence" value="ECO:0007669"/>
    <property type="project" value="TreeGrafter"/>
</dbReference>
<dbReference type="EMBL" id="HBFB01019019">
    <property type="protein sequence ID" value="CAD8682411.1"/>
    <property type="molecule type" value="Transcribed_RNA"/>
</dbReference>
<proteinExistence type="inferred from homology"/>
<evidence type="ECO:0000256" key="2">
    <source>
        <dbReference type="ARBA" id="ARBA00022786"/>
    </source>
</evidence>
<dbReference type="InterPro" id="IPR029071">
    <property type="entry name" value="Ubiquitin-like_domsf"/>
</dbReference>
<dbReference type="GO" id="GO:0034274">
    <property type="term" value="C:Atg12-Atg5-Atg16 complex"/>
    <property type="evidence" value="ECO:0007669"/>
    <property type="project" value="TreeGrafter"/>
</dbReference>
<evidence type="ECO:0000313" key="5">
    <source>
        <dbReference type="EMBL" id="CAD8682411.1"/>
    </source>
</evidence>
<keyword evidence="3 4" id="KW-0072">Autophagy</keyword>
<dbReference type="SUPFAM" id="SSF54236">
    <property type="entry name" value="Ubiquitin-like"/>
    <property type="match status" value="1"/>
</dbReference>
<reference evidence="5" key="1">
    <citation type="submission" date="2021-01" db="EMBL/GenBank/DDBJ databases">
        <authorList>
            <person name="Corre E."/>
            <person name="Pelletier E."/>
            <person name="Niang G."/>
            <person name="Scheremetjew M."/>
            <person name="Finn R."/>
            <person name="Kale V."/>
            <person name="Holt S."/>
            <person name="Cochrane G."/>
            <person name="Meng A."/>
            <person name="Brown T."/>
            <person name="Cohen L."/>
        </authorList>
    </citation>
    <scope>NUCLEOTIDE SEQUENCE</scope>
    <source>
        <strain evidence="5">SAG 11-49</strain>
    </source>
</reference>
<dbReference type="PANTHER" id="PTHR13385:SF0">
    <property type="entry name" value="UBIQUITIN-LIKE PROTEIN ATG12"/>
    <property type="match status" value="1"/>
</dbReference>
<dbReference type="CDD" id="cd01612">
    <property type="entry name" value="Ubl_ATG12"/>
    <property type="match status" value="1"/>
</dbReference>
<protein>
    <recommendedName>
        <fullName evidence="4">Ubiquitin-like protein ATG12</fullName>
    </recommendedName>
</protein>
<name>A0A7S0WSX6_9CHLO</name>
<evidence type="ECO:0000256" key="1">
    <source>
        <dbReference type="ARBA" id="ARBA00022499"/>
    </source>
</evidence>
<dbReference type="GO" id="GO:0019776">
    <property type="term" value="F:Atg8-family ligase activity"/>
    <property type="evidence" value="ECO:0007669"/>
    <property type="project" value="TreeGrafter"/>
</dbReference>
<dbReference type="AlphaFoldDB" id="A0A7S0WSX6"/>
<dbReference type="GO" id="GO:0034045">
    <property type="term" value="C:phagophore assembly site membrane"/>
    <property type="evidence" value="ECO:0007669"/>
    <property type="project" value="TreeGrafter"/>
</dbReference>
<dbReference type="GO" id="GO:0000045">
    <property type="term" value="P:autophagosome assembly"/>
    <property type="evidence" value="ECO:0007669"/>
    <property type="project" value="InterPro"/>
</dbReference>
<gene>
    <name evidence="5" type="ORF">CLEI1391_LOCUS10665</name>
</gene>
<comment type="similarity">
    <text evidence="4">Belongs to the ATG12 family.</text>
</comment>
<evidence type="ECO:0000256" key="3">
    <source>
        <dbReference type="ARBA" id="ARBA00023006"/>
    </source>
</evidence>
<dbReference type="PANTHER" id="PTHR13385">
    <property type="entry name" value="AUTOPHAGY PROTEIN 12"/>
    <property type="match status" value="1"/>
</dbReference>
<sequence>MSADDKVVVVFRAAGGAPILNQSKVKVSTDSRFSKLVLFLRKQLKTETVFVYLKEAFSPCLDDDIALLAQVYGVDGKGSRELHVSYALQPAWG</sequence>
<comment type="function">
    <text evidence="4">Ubiquitin-like protein involved in cytoplasm to vacuole transport (Cvt) and autophagic vesicle formation.</text>
</comment>
<comment type="subunit">
    <text evidence="4">Forms a conjugate with ATG5.</text>
</comment>
<accession>A0A7S0WSX6</accession>
<dbReference type="Pfam" id="PF04110">
    <property type="entry name" value="APG12"/>
    <property type="match status" value="1"/>
</dbReference>
<keyword evidence="2 4" id="KW-0833">Ubl conjugation pathway</keyword>
<dbReference type="GO" id="GO:0097352">
    <property type="term" value="P:autophagosome maturation"/>
    <property type="evidence" value="ECO:0007669"/>
    <property type="project" value="TreeGrafter"/>
</dbReference>